<feature type="domain" description="CCHC-type" evidence="15">
    <location>
        <begin position="19"/>
        <end position="33"/>
    </location>
</feature>
<dbReference type="Gene3D" id="4.10.60.10">
    <property type="entry name" value="Zinc finger, CCHC-type"/>
    <property type="match status" value="1"/>
</dbReference>
<organism evidence="17 18">
    <name type="scientific">Mytilus coruscus</name>
    <name type="common">Sea mussel</name>
    <dbReference type="NCBI Taxonomy" id="42192"/>
    <lineage>
        <taxon>Eukaryota</taxon>
        <taxon>Metazoa</taxon>
        <taxon>Spiralia</taxon>
        <taxon>Lophotrochozoa</taxon>
        <taxon>Mollusca</taxon>
        <taxon>Bivalvia</taxon>
        <taxon>Autobranchia</taxon>
        <taxon>Pteriomorphia</taxon>
        <taxon>Mytilida</taxon>
        <taxon>Mytiloidea</taxon>
        <taxon>Mytilidae</taxon>
        <taxon>Mytilinae</taxon>
        <taxon>Mytilus</taxon>
    </lineage>
</organism>
<keyword evidence="8" id="KW-0460">Magnesium</keyword>
<keyword evidence="18" id="KW-1185">Reference proteome</keyword>
<dbReference type="Pfam" id="PF00098">
    <property type="entry name" value="zf-CCHC"/>
    <property type="match status" value="1"/>
</dbReference>
<dbReference type="Gene3D" id="3.30.420.10">
    <property type="entry name" value="Ribonuclease H-like superfamily/Ribonuclease H"/>
    <property type="match status" value="1"/>
</dbReference>
<evidence type="ECO:0000256" key="10">
    <source>
        <dbReference type="ARBA" id="ARBA00022908"/>
    </source>
</evidence>
<dbReference type="SUPFAM" id="SSF57756">
    <property type="entry name" value="Retrovirus zinc finger-like domains"/>
    <property type="match status" value="1"/>
</dbReference>
<evidence type="ECO:0000256" key="11">
    <source>
        <dbReference type="ARBA" id="ARBA00022918"/>
    </source>
</evidence>
<evidence type="ECO:0000256" key="9">
    <source>
        <dbReference type="ARBA" id="ARBA00022884"/>
    </source>
</evidence>
<dbReference type="CDD" id="cd00303">
    <property type="entry name" value="retropepsin_like"/>
    <property type="match status" value="1"/>
</dbReference>
<keyword evidence="6" id="KW-0255">Endonuclease</keyword>
<dbReference type="InterPro" id="IPR043128">
    <property type="entry name" value="Rev_trsase/Diguanyl_cyclase"/>
</dbReference>
<keyword evidence="13" id="KW-0511">Multifunctional enzyme</keyword>
<reference evidence="17 18" key="1">
    <citation type="submission" date="2020-06" db="EMBL/GenBank/DDBJ databases">
        <authorList>
            <person name="Li R."/>
            <person name="Bekaert M."/>
        </authorList>
    </citation>
    <scope>NUCLEOTIDE SEQUENCE [LARGE SCALE GENOMIC DNA]</scope>
    <source>
        <strain evidence="18">wild</strain>
    </source>
</reference>
<evidence type="ECO:0000313" key="17">
    <source>
        <dbReference type="EMBL" id="CAC5403370.1"/>
    </source>
</evidence>
<dbReference type="FunFam" id="1.10.340.70:FF:000001">
    <property type="entry name" value="Retrovirus-related Pol polyprotein from transposon gypsy-like Protein"/>
    <property type="match status" value="1"/>
</dbReference>
<keyword evidence="14" id="KW-0862">Zinc</keyword>
<dbReference type="Gene3D" id="2.40.70.10">
    <property type="entry name" value="Acid Proteases"/>
    <property type="match status" value="1"/>
</dbReference>
<keyword evidence="4" id="KW-0540">Nuclease</keyword>
<dbReference type="Gene3D" id="1.10.340.70">
    <property type="match status" value="1"/>
</dbReference>
<dbReference type="Pfam" id="PF17919">
    <property type="entry name" value="RT_RNaseH_2"/>
    <property type="match status" value="1"/>
</dbReference>
<dbReference type="Pfam" id="PF17921">
    <property type="entry name" value="Integrase_H2C2"/>
    <property type="match status" value="1"/>
</dbReference>
<dbReference type="SUPFAM" id="SSF50630">
    <property type="entry name" value="Acid proteases"/>
    <property type="match status" value="1"/>
</dbReference>
<dbReference type="SUPFAM" id="SSF53098">
    <property type="entry name" value="Ribonuclease H-like"/>
    <property type="match status" value="1"/>
</dbReference>
<dbReference type="InterPro" id="IPR036875">
    <property type="entry name" value="Znf_CCHC_sf"/>
</dbReference>
<gene>
    <name evidence="17" type="ORF">MCOR_37269</name>
</gene>
<feature type="domain" description="Integrase catalytic" evidence="16">
    <location>
        <begin position="683"/>
        <end position="758"/>
    </location>
</feature>
<dbReference type="InterPro" id="IPR050951">
    <property type="entry name" value="Retrovirus_Pol_polyprotein"/>
</dbReference>
<dbReference type="InterPro" id="IPR041577">
    <property type="entry name" value="RT_RNaseH_2"/>
</dbReference>
<dbReference type="PROSITE" id="PS00141">
    <property type="entry name" value="ASP_PROTEASE"/>
    <property type="match status" value="1"/>
</dbReference>
<dbReference type="SUPFAM" id="SSF56672">
    <property type="entry name" value="DNA/RNA polymerases"/>
    <property type="match status" value="1"/>
</dbReference>
<dbReference type="InterPro" id="IPR001584">
    <property type="entry name" value="Integrase_cat-core"/>
</dbReference>
<dbReference type="PROSITE" id="PS50158">
    <property type="entry name" value="ZF_CCHC"/>
    <property type="match status" value="1"/>
</dbReference>
<dbReference type="GO" id="GO:0006508">
    <property type="term" value="P:proteolysis"/>
    <property type="evidence" value="ECO:0007669"/>
    <property type="project" value="UniProtKB-KW"/>
</dbReference>
<dbReference type="InterPro" id="IPR041588">
    <property type="entry name" value="Integrase_H2C2"/>
</dbReference>
<dbReference type="Gene3D" id="3.10.20.370">
    <property type="match status" value="1"/>
</dbReference>
<evidence type="ECO:0000256" key="2">
    <source>
        <dbReference type="ARBA" id="ARBA00022679"/>
    </source>
</evidence>
<evidence type="ECO:0000259" key="15">
    <source>
        <dbReference type="PROSITE" id="PS50158"/>
    </source>
</evidence>
<dbReference type="PANTHER" id="PTHR37984">
    <property type="entry name" value="PROTEIN CBG26694"/>
    <property type="match status" value="1"/>
</dbReference>
<dbReference type="Gene3D" id="3.30.70.270">
    <property type="match status" value="1"/>
</dbReference>
<keyword evidence="2" id="KW-0808">Transferase</keyword>
<keyword evidence="10" id="KW-0229">DNA integration</keyword>
<sequence>MTRKDSDTHMPGWKDKIQCYNCGRFGHFRNECRAPKKPYNGNNGRGNGAVRPLHYNSRHRRMERRKINVGADASNMEAGAYIDVAVHNQPTKFLIDTGATVTLVSHALFYRIQKKERPDLEPITQVIISANGTELSIAGKGMFCIEIGQDKFIVEALVADISIDGILGLDFMKKNNCKIDLQQETLQCKSNTYPMAFSGKIGCYRISAAEDISIPPGTETFSRGRINDYDTLTSKLQMGIIEPCEKFVKRDNALLAKTLVEAREHVPIRLLNVSNNVTTIRAGTIVGEISPVEDVITMTGNTSKEHKNPKLDNELQKLVNEASSHLTEKQRHQVTNCIAKCLHKLTEKGREYLWTEACQDAFQTLKSKLLEAPILSHPDFSRPFILDTDASQSAIGAVLSQEIDGKETVIAYGSRTLSKTERKYCVTRKELLAVVNFVKHFLYGRTFVVRTDHSSLQWLMNFKNAEGQLARWLEVLSSYNMKIKHRPGNQHRNADALSRMPCKQCGFNKDWEKKLVRVNVVTQAPPIEANEAVICINDGSDENKTLLVLQQEDENISLVKTWVFNGKKPLFKEIGECNYAVKSLWSQYETLKVDNGLLCKEQSTGAKLRVIVPMKERRAVLQQCHDNKTSGHLGIRKTLGRLKDRFYWPGMRRDVVAYITGCETCVRRKGPQKRKRAPMQIQRSGFPMERIAIDILGELPKTANDNKYILVIADYYTKWTESFPMENMEASTVANIIVTEIICRFGVPTMIHSDQGRQTAVHETTGSTPNRMMMGREVATPVDIMYELPREVKSIPANKWVWELQERMEDAHQFVQNHVNREMLRQKQYHDKHLSWNTFNKNDKVFVFFPVHVTYLVNCGRKGRPQVIHVDRMRQCKDQRLLGEPLLGERLQGLEPSKSEMNDQAQVVGESASFDFDFENRYETIEQDEHINYQD</sequence>
<dbReference type="EMBL" id="CACVKT020006746">
    <property type="protein sequence ID" value="CAC5403370.1"/>
    <property type="molecule type" value="Genomic_DNA"/>
</dbReference>
<evidence type="ECO:0000259" key="16">
    <source>
        <dbReference type="PROSITE" id="PS50994"/>
    </source>
</evidence>
<dbReference type="GO" id="GO:0004190">
    <property type="term" value="F:aspartic-type endopeptidase activity"/>
    <property type="evidence" value="ECO:0007669"/>
    <property type="project" value="UniProtKB-KW"/>
</dbReference>
<keyword evidence="3" id="KW-0548">Nucleotidyltransferase</keyword>
<evidence type="ECO:0000256" key="7">
    <source>
        <dbReference type="ARBA" id="ARBA00022801"/>
    </source>
</evidence>
<dbReference type="GO" id="GO:0003964">
    <property type="term" value="F:RNA-directed DNA polymerase activity"/>
    <property type="evidence" value="ECO:0007669"/>
    <property type="project" value="UniProtKB-KW"/>
</dbReference>
<dbReference type="FunFam" id="3.10.20.370:FF:000001">
    <property type="entry name" value="Retrovirus-related Pol polyprotein from transposon 17.6-like protein"/>
    <property type="match status" value="1"/>
</dbReference>
<dbReference type="PANTHER" id="PTHR37984:SF5">
    <property type="entry name" value="PROTEIN NYNRIN-LIKE"/>
    <property type="match status" value="1"/>
</dbReference>
<evidence type="ECO:0000256" key="14">
    <source>
        <dbReference type="PROSITE-ProRule" id="PRU00047"/>
    </source>
</evidence>
<keyword evidence="1" id="KW-0645">Protease</keyword>
<dbReference type="CDD" id="cd09274">
    <property type="entry name" value="RNase_HI_RT_Ty3"/>
    <property type="match status" value="1"/>
</dbReference>
<keyword evidence="11" id="KW-0695">RNA-directed DNA polymerase</keyword>
<dbReference type="GO" id="GO:0008270">
    <property type="term" value="F:zinc ion binding"/>
    <property type="evidence" value="ECO:0007669"/>
    <property type="project" value="UniProtKB-KW"/>
</dbReference>
<dbReference type="Pfam" id="PF13975">
    <property type="entry name" value="gag-asp_proteas"/>
    <property type="match status" value="1"/>
</dbReference>
<keyword evidence="9" id="KW-0694">RNA-binding</keyword>
<dbReference type="SMART" id="SM00343">
    <property type="entry name" value="ZnF_C2HC"/>
    <property type="match status" value="1"/>
</dbReference>
<dbReference type="GO" id="GO:0015074">
    <property type="term" value="P:DNA integration"/>
    <property type="evidence" value="ECO:0007669"/>
    <property type="project" value="UniProtKB-KW"/>
</dbReference>
<dbReference type="InterPro" id="IPR036397">
    <property type="entry name" value="RNaseH_sf"/>
</dbReference>
<dbReference type="GO" id="GO:0003677">
    <property type="term" value="F:DNA binding"/>
    <property type="evidence" value="ECO:0007669"/>
    <property type="project" value="UniProtKB-KW"/>
</dbReference>
<dbReference type="AlphaFoldDB" id="A0A6J8D8F3"/>
<dbReference type="InterPro" id="IPR021109">
    <property type="entry name" value="Peptidase_aspartic_dom_sf"/>
</dbReference>
<evidence type="ECO:0008006" key="19">
    <source>
        <dbReference type="Google" id="ProtNLM"/>
    </source>
</evidence>
<dbReference type="Pfam" id="PF00665">
    <property type="entry name" value="rve"/>
    <property type="match status" value="1"/>
</dbReference>
<dbReference type="InterPro" id="IPR001969">
    <property type="entry name" value="Aspartic_peptidase_AS"/>
</dbReference>
<evidence type="ECO:0000256" key="4">
    <source>
        <dbReference type="ARBA" id="ARBA00022722"/>
    </source>
</evidence>
<accession>A0A6J8D8F3</accession>
<keyword evidence="14" id="KW-0863">Zinc-finger</keyword>
<proteinExistence type="predicted"/>
<evidence type="ECO:0000256" key="6">
    <source>
        <dbReference type="ARBA" id="ARBA00022759"/>
    </source>
</evidence>
<dbReference type="OrthoDB" id="775972at2759"/>
<dbReference type="GO" id="GO:0004519">
    <property type="term" value="F:endonuclease activity"/>
    <property type="evidence" value="ECO:0007669"/>
    <property type="project" value="UniProtKB-KW"/>
</dbReference>
<keyword evidence="5" id="KW-0064">Aspartyl protease</keyword>
<dbReference type="Proteomes" id="UP000507470">
    <property type="component" value="Unassembled WGS sequence"/>
</dbReference>
<evidence type="ECO:0000256" key="3">
    <source>
        <dbReference type="ARBA" id="ARBA00022695"/>
    </source>
</evidence>
<dbReference type="InterPro" id="IPR012337">
    <property type="entry name" value="RNaseH-like_sf"/>
</dbReference>
<dbReference type="PROSITE" id="PS50994">
    <property type="entry name" value="INTEGRASE"/>
    <property type="match status" value="1"/>
</dbReference>
<dbReference type="GO" id="GO:0003723">
    <property type="term" value="F:RNA binding"/>
    <property type="evidence" value="ECO:0007669"/>
    <property type="project" value="UniProtKB-KW"/>
</dbReference>
<keyword evidence="12" id="KW-0238">DNA-binding</keyword>
<keyword evidence="14" id="KW-0479">Metal-binding</keyword>
<evidence type="ECO:0000313" key="18">
    <source>
        <dbReference type="Proteomes" id="UP000507470"/>
    </source>
</evidence>
<evidence type="ECO:0000256" key="1">
    <source>
        <dbReference type="ARBA" id="ARBA00022670"/>
    </source>
</evidence>
<name>A0A6J8D8F3_MYTCO</name>
<dbReference type="InterPro" id="IPR001878">
    <property type="entry name" value="Znf_CCHC"/>
</dbReference>
<keyword evidence="7" id="KW-0378">Hydrolase</keyword>
<evidence type="ECO:0000256" key="13">
    <source>
        <dbReference type="ARBA" id="ARBA00023268"/>
    </source>
</evidence>
<evidence type="ECO:0000256" key="12">
    <source>
        <dbReference type="ARBA" id="ARBA00023125"/>
    </source>
</evidence>
<dbReference type="InterPro" id="IPR043502">
    <property type="entry name" value="DNA/RNA_pol_sf"/>
</dbReference>
<evidence type="ECO:0000256" key="5">
    <source>
        <dbReference type="ARBA" id="ARBA00022750"/>
    </source>
</evidence>
<evidence type="ECO:0000256" key="8">
    <source>
        <dbReference type="ARBA" id="ARBA00022842"/>
    </source>
</evidence>
<protein>
    <recommendedName>
        <fullName evidence="19">Reverse transcriptase</fullName>
    </recommendedName>
</protein>